<dbReference type="RefSeq" id="WP_163673938.1">
    <property type="nucleotide sequence ID" value="NZ_AP022570.1"/>
</dbReference>
<evidence type="ECO:0000259" key="2">
    <source>
        <dbReference type="Pfam" id="PF15644"/>
    </source>
</evidence>
<feature type="domain" description="Tox-PL" evidence="2">
    <location>
        <begin position="531"/>
        <end position="623"/>
    </location>
</feature>
<proteinExistence type="predicted"/>
<dbReference type="KEGG" id="mpof:MPOR_23860"/>
<accession>A0A6N4VB51</accession>
<sequence>MSPAAAASAVPTRSQVQNWDTTALDDATQRWRGAAAAAETAFEQHRQNIASPGGTDWEGDAKDAALERVAADLGVVRRQGDVQRHAADVAARGSEDIAAARRAVLDAIAEAEADDFLVGEDLSVTDTREFDPMTAAARATAAAEHTEYIRWRAEQLVATDALVGQQLQAEALELQGIQFDGEGRDESIQIVDHKTDADGADSAQRPKTWQDMLRPPGSPTGEAANGEANEAAEGVGGAPSSSLDDMLVPGKTTDPAQPANLDDALDEVAGQPVPAAAAAPRLNPAKVDKFKDLARKLMQQDGVPADQIEQRLDDMIAAAQQPLLPHTPSPQAPLPEPGFGEGFGDAWRSLEDTVHRLTGQEGVESFREAWKDLGTGLFETAKDPYATATRVVIAEAEAARGNPEYWLGGKTFDAAAAAATLPFGGEAALARGALDDAVRPGIPQEVIDTARAGQDPAQLPTPERHLPTTGNNYGLPPNAGDHHIAPTTDVSDHQAPIGPSLPQSIEDIHRWLPEINHGQGMDPFDPERAVNCGQCALAVDQRLTGIAPDASAGLGTLSIPEMEAATGLRQVPATPEQIEQFLSSQGPGAHTVVGVDRGNGFAGHWFNAYFDGTRVYAVDGQTGQIVGWPPDMDLPNGPVIAWDMGVPK</sequence>
<dbReference type="InterPro" id="IPR028908">
    <property type="entry name" value="Tox-PL_dom"/>
</dbReference>
<protein>
    <recommendedName>
        <fullName evidence="2">Tox-PL domain-containing protein</fullName>
    </recommendedName>
</protein>
<keyword evidence="4" id="KW-1185">Reference proteome</keyword>
<feature type="region of interest" description="Disordered" evidence="1">
    <location>
        <begin position="192"/>
        <end position="257"/>
    </location>
</feature>
<evidence type="ECO:0000313" key="3">
    <source>
        <dbReference type="EMBL" id="BBX51360.1"/>
    </source>
</evidence>
<name>A0A6N4VB51_9MYCO</name>
<dbReference type="AlphaFoldDB" id="A0A6N4VB51"/>
<evidence type="ECO:0000313" key="4">
    <source>
        <dbReference type="Proteomes" id="UP000466785"/>
    </source>
</evidence>
<reference evidence="3 4" key="1">
    <citation type="journal article" date="2019" name="Emerg. Microbes Infect.">
        <title>Comprehensive subspecies identification of 175 nontuberculous mycobacteria species based on 7547 genomic profiles.</title>
        <authorList>
            <person name="Matsumoto Y."/>
            <person name="Kinjo T."/>
            <person name="Motooka D."/>
            <person name="Nabeya D."/>
            <person name="Jung N."/>
            <person name="Uechi K."/>
            <person name="Horii T."/>
            <person name="Iida T."/>
            <person name="Fujita J."/>
            <person name="Nakamura S."/>
        </authorList>
    </citation>
    <scope>NUCLEOTIDE SEQUENCE [LARGE SCALE GENOMIC DNA]</scope>
    <source>
        <strain evidence="3 4">JCM 12603</strain>
    </source>
</reference>
<gene>
    <name evidence="3" type="ORF">MPOR_23860</name>
</gene>
<dbReference type="EMBL" id="AP022570">
    <property type="protein sequence ID" value="BBX51360.1"/>
    <property type="molecule type" value="Genomic_DNA"/>
</dbReference>
<organism evidence="3 4">
    <name type="scientific">Mycolicibacterium poriferae</name>
    <dbReference type="NCBI Taxonomy" id="39694"/>
    <lineage>
        <taxon>Bacteria</taxon>
        <taxon>Bacillati</taxon>
        <taxon>Actinomycetota</taxon>
        <taxon>Actinomycetes</taxon>
        <taxon>Mycobacteriales</taxon>
        <taxon>Mycobacteriaceae</taxon>
        <taxon>Mycolicibacterium</taxon>
    </lineage>
</organism>
<dbReference type="Proteomes" id="UP000466785">
    <property type="component" value="Chromosome"/>
</dbReference>
<dbReference type="Pfam" id="PF15644">
    <property type="entry name" value="Gln_amidase"/>
    <property type="match status" value="1"/>
</dbReference>
<feature type="compositionally biased region" description="Low complexity" evidence="1">
    <location>
        <begin position="221"/>
        <end position="233"/>
    </location>
</feature>
<evidence type="ECO:0000256" key="1">
    <source>
        <dbReference type="SAM" id="MobiDB-lite"/>
    </source>
</evidence>